<dbReference type="OrthoDB" id="9806954at2"/>
<dbReference type="Proteomes" id="UP000055060">
    <property type="component" value="Unassembled WGS sequence"/>
</dbReference>
<sequence>MLIELRIDNFAIIQHLELDLGAGLLTFTGETGAGKSIILDAIMALVGGKADATSIRAGADRASLEAVFRIPASSRAEIQALLERENLLDEPDTVTLARELRREGRTVARINGRSVGLNLLRELGDYLVDIHGQAEHLSLLHVKSHLGLLDRYAGTEEALNAYRQTFHVLRGVQRDLVGLRQSEQDAARKTDLLNFQANEIEAANLQAGEEEELRQERTRLANAENLASLAQQSLAALDEGSPEALSAADLLGQVAQALSGLSRIDSSQQGLSDQAETLSEMASDLSRELHAYLENIEFNPRRLEQIEERLELIHNLKRKYGSDVQTVLDFAVRARAELETIAHAGERIAELEEQEDKLRQELAGLGWALSEQRRAAAGRLGEGVERELADLSMAGARFAVDIQFEPAGNGLILPDGRTVAFDESGLDRVEFLIAPNPGEGLKPLVKIASGGETSRLMLALKNVLAQADYIPTLIFDEIDQGIGGRVGTVVGEKLWQLGRQHQVLVVTHLPQLAAFGDRHYRVSKHVQNERTTTQVEKLSQRTREEELAQMLGGVSEANLHAAQEALALANQYASQPDHKIP</sequence>
<dbReference type="FunFam" id="3.40.50.300:FF:000319">
    <property type="entry name" value="DNA repair protein RecN"/>
    <property type="match status" value="1"/>
</dbReference>
<keyword evidence="6" id="KW-0067">ATP-binding</keyword>
<dbReference type="Gene3D" id="3.40.50.300">
    <property type="entry name" value="P-loop containing nucleotide triphosphate hydrolases"/>
    <property type="match status" value="2"/>
</dbReference>
<proteinExistence type="inferred from homology"/>
<dbReference type="Pfam" id="PF02463">
    <property type="entry name" value="SMC_N"/>
    <property type="match status" value="1"/>
</dbReference>
<dbReference type="GO" id="GO:0043590">
    <property type="term" value="C:bacterial nucleoid"/>
    <property type="evidence" value="ECO:0007669"/>
    <property type="project" value="TreeGrafter"/>
</dbReference>
<evidence type="ECO:0000313" key="13">
    <source>
        <dbReference type="Proteomes" id="UP000055060"/>
    </source>
</evidence>
<dbReference type="NCBIfam" id="TIGR00634">
    <property type="entry name" value="recN"/>
    <property type="match status" value="1"/>
</dbReference>
<keyword evidence="7 9" id="KW-0234">DNA repair</keyword>
<comment type="function">
    <text evidence="1 9">May be involved in recombinational repair of damaged DNA.</text>
</comment>
<keyword evidence="4" id="KW-0547">Nucleotide-binding</keyword>
<dbReference type="CDD" id="cd03241">
    <property type="entry name" value="ABC_RecN"/>
    <property type="match status" value="2"/>
</dbReference>
<evidence type="ECO:0000256" key="2">
    <source>
        <dbReference type="ARBA" id="ARBA00009441"/>
    </source>
</evidence>
<keyword evidence="5 9" id="KW-0227">DNA damage</keyword>
<evidence type="ECO:0000256" key="7">
    <source>
        <dbReference type="ARBA" id="ARBA00023204"/>
    </source>
</evidence>
<dbReference type="STRING" id="360412.LARV_00041"/>
<dbReference type="SUPFAM" id="SSF52540">
    <property type="entry name" value="P-loop containing nucleoside triphosphate hydrolases"/>
    <property type="match status" value="2"/>
</dbReference>
<organism evidence="12">
    <name type="scientific">Longilinea arvoryzae</name>
    <dbReference type="NCBI Taxonomy" id="360412"/>
    <lineage>
        <taxon>Bacteria</taxon>
        <taxon>Bacillati</taxon>
        <taxon>Chloroflexota</taxon>
        <taxon>Anaerolineae</taxon>
        <taxon>Anaerolineales</taxon>
        <taxon>Anaerolineaceae</taxon>
        <taxon>Longilinea</taxon>
    </lineage>
</organism>
<accession>A0A0S7BF96</accession>
<name>A0A0S7BF96_9CHLR</name>
<gene>
    <name evidence="12" type="ORF">LARV_00041</name>
</gene>
<evidence type="ECO:0000256" key="10">
    <source>
        <dbReference type="SAM" id="Coils"/>
    </source>
</evidence>
<evidence type="ECO:0000256" key="4">
    <source>
        <dbReference type="ARBA" id="ARBA00022741"/>
    </source>
</evidence>
<dbReference type="GO" id="GO:0009432">
    <property type="term" value="P:SOS response"/>
    <property type="evidence" value="ECO:0007669"/>
    <property type="project" value="TreeGrafter"/>
</dbReference>
<dbReference type="PANTHER" id="PTHR11059">
    <property type="entry name" value="DNA REPAIR PROTEIN RECN"/>
    <property type="match status" value="1"/>
</dbReference>
<dbReference type="InterPro" id="IPR003395">
    <property type="entry name" value="RecF/RecN/SMC_N"/>
</dbReference>
<evidence type="ECO:0000256" key="1">
    <source>
        <dbReference type="ARBA" id="ARBA00003618"/>
    </source>
</evidence>
<comment type="similarity">
    <text evidence="2 9">Belongs to the RecN family.</text>
</comment>
<evidence type="ECO:0000313" key="12">
    <source>
        <dbReference type="EMBL" id="GAP12309.1"/>
    </source>
</evidence>
<dbReference type="InterPro" id="IPR027417">
    <property type="entry name" value="P-loop_NTPase"/>
</dbReference>
<evidence type="ECO:0000256" key="3">
    <source>
        <dbReference type="ARBA" id="ARBA00021315"/>
    </source>
</evidence>
<feature type="domain" description="RecF/RecN/SMC N-terminal" evidence="11">
    <location>
        <begin position="2"/>
        <end position="527"/>
    </location>
</feature>
<dbReference type="FunFam" id="3.40.50.300:FF:000356">
    <property type="entry name" value="DNA repair protein RecN"/>
    <property type="match status" value="1"/>
</dbReference>
<evidence type="ECO:0000256" key="8">
    <source>
        <dbReference type="ARBA" id="ARBA00033408"/>
    </source>
</evidence>
<evidence type="ECO:0000259" key="11">
    <source>
        <dbReference type="Pfam" id="PF02463"/>
    </source>
</evidence>
<dbReference type="EMBL" id="DF967972">
    <property type="protein sequence ID" value="GAP12309.1"/>
    <property type="molecule type" value="Genomic_DNA"/>
</dbReference>
<dbReference type="GO" id="GO:0006281">
    <property type="term" value="P:DNA repair"/>
    <property type="evidence" value="ECO:0007669"/>
    <property type="project" value="UniProtKB-KW"/>
</dbReference>
<keyword evidence="13" id="KW-1185">Reference proteome</keyword>
<dbReference type="RefSeq" id="WP_075071750.1">
    <property type="nucleotide sequence ID" value="NZ_DF967972.1"/>
</dbReference>
<keyword evidence="10" id="KW-0175">Coiled coil</keyword>
<protein>
    <recommendedName>
        <fullName evidence="3 9">DNA repair protein RecN</fullName>
    </recommendedName>
    <alternativeName>
        <fullName evidence="8 9">Recombination protein N</fullName>
    </alternativeName>
</protein>
<dbReference type="GO" id="GO:0006310">
    <property type="term" value="P:DNA recombination"/>
    <property type="evidence" value="ECO:0007669"/>
    <property type="project" value="InterPro"/>
</dbReference>
<dbReference type="PANTHER" id="PTHR11059:SF0">
    <property type="entry name" value="DNA REPAIR PROTEIN RECN"/>
    <property type="match status" value="1"/>
</dbReference>
<dbReference type="InterPro" id="IPR004604">
    <property type="entry name" value="DNA_recomb/repair_RecN"/>
</dbReference>
<dbReference type="PIRSF" id="PIRSF003128">
    <property type="entry name" value="RecN"/>
    <property type="match status" value="1"/>
</dbReference>
<reference evidence="12" key="1">
    <citation type="submission" date="2015-07" db="EMBL/GenBank/DDBJ databases">
        <title>Draft Genome Sequences of Anaerolinea thermolimosa IMO-1, Bellilinea caldifistulae GOMI-1, Leptolinea tardivitalis YMTK-2, Levilinea saccharolytica KIBI-1,Longilinea arvoryzae KOME-1, Previously Described as Members of the Anaerolineaceae (Chloroflexi).</title>
        <authorList>
            <person name="Sekiguchi Y."/>
            <person name="Ohashi A."/>
            <person name="Matsuura N."/>
            <person name="Tourlousse M.D."/>
        </authorList>
    </citation>
    <scope>NUCLEOTIDE SEQUENCE [LARGE SCALE GENOMIC DNA]</scope>
    <source>
        <strain evidence="12">KOME-1</strain>
    </source>
</reference>
<feature type="coiled-coil region" evidence="10">
    <location>
        <begin position="206"/>
        <end position="233"/>
    </location>
</feature>
<evidence type="ECO:0000256" key="6">
    <source>
        <dbReference type="ARBA" id="ARBA00022840"/>
    </source>
</evidence>
<dbReference type="GO" id="GO:0005524">
    <property type="term" value="F:ATP binding"/>
    <property type="evidence" value="ECO:0007669"/>
    <property type="project" value="UniProtKB-KW"/>
</dbReference>
<dbReference type="AlphaFoldDB" id="A0A0S7BF96"/>
<evidence type="ECO:0000256" key="9">
    <source>
        <dbReference type="PIRNR" id="PIRNR003128"/>
    </source>
</evidence>
<evidence type="ECO:0000256" key="5">
    <source>
        <dbReference type="ARBA" id="ARBA00022763"/>
    </source>
</evidence>
<feature type="coiled-coil region" evidence="10">
    <location>
        <begin position="334"/>
        <end position="368"/>
    </location>
</feature>